<dbReference type="GO" id="GO:0016747">
    <property type="term" value="F:acyltransferase activity, transferring groups other than amino-acyl groups"/>
    <property type="evidence" value="ECO:0007669"/>
    <property type="project" value="InterPro"/>
</dbReference>
<dbReference type="Proteomes" id="UP000249610">
    <property type="component" value="Unassembled WGS sequence"/>
</dbReference>
<dbReference type="Gene3D" id="3.40.630.30">
    <property type="match status" value="1"/>
</dbReference>
<organism evidence="4 5">
    <name type="scientific">Algoriphagus yeomjeoni</name>
    <dbReference type="NCBI Taxonomy" id="291403"/>
    <lineage>
        <taxon>Bacteria</taxon>
        <taxon>Pseudomonadati</taxon>
        <taxon>Bacteroidota</taxon>
        <taxon>Cytophagia</taxon>
        <taxon>Cytophagales</taxon>
        <taxon>Cyclobacteriaceae</taxon>
        <taxon>Algoriphagus</taxon>
    </lineage>
</organism>
<dbReference type="CDD" id="cd04301">
    <property type="entry name" value="NAT_SF"/>
    <property type="match status" value="1"/>
</dbReference>
<dbReference type="PROSITE" id="PS51186">
    <property type="entry name" value="GNAT"/>
    <property type="match status" value="1"/>
</dbReference>
<name>A0A327NZY3_9BACT</name>
<keyword evidence="1 4" id="KW-0808">Transferase</keyword>
<evidence type="ECO:0000313" key="4">
    <source>
        <dbReference type="EMBL" id="RAI85558.1"/>
    </source>
</evidence>
<keyword evidence="2" id="KW-0012">Acyltransferase</keyword>
<protein>
    <submittedName>
        <fullName evidence="4">Peptide alpha-N-acetyltransferase</fullName>
    </submittedName>
</protein>
<dbReference type="PANTHER" id="PTHR43420:SF51">
    <property type="entry name" value="PEPTIDYL-LYSINE N-ACETYLTRANSFERASE YIAC"/>
    <property type="match status" value="1"/>
</dbReference>
<accession>A0A327NZY3</accession>
<dbReference type="InterPro" id="IPR000182">
    <property type="entry name" value="GNAT_dom"/>
</dbReference>
<dbReference type="SUPFAM" id="SSF55729">
    <property type="entry name" value="Acyl-CoA N-acyltransferases (Nat)"/>
    <property type="match status" value="1"/>
</dbReference>
<dbReference type="PANTHER" id="PTHR43420">
    <property type="entry name" value="ACETYLTRANSFERASE"/>
    <property type="match status" value="1"/>
</dbReference>
<dbReference type="AlphaFoldDB" id="A0A327NZY3"/>
<proteinExistence type="predicted"/>
<evidence type="ECO:0000313" key="5">
    <source>
        <dbReference type="Proteomes" id="UP000249610"/>
    </source>
</evidence>
<keyword evidence="5" id="KW-1185">Reference proteome</keyword>
<dbReference type="EMBL" id="QLLK01000013">
    <property type="protein sequence ID" value="RAI85558.1"/>
    <property type="molecule type" value="Genomic_DNA"/>
</dbReference>
<evidence type="ECO:0000256" key="1">
    <source>
        <dbReference type="ARBA" id="ARBA00022679"/>
    </source>
</evidence>
<sequence length="84" mass="9351">MAGMVTCSVEHEVGKIGLIAVAEKYQGQGWGKKLVKAAEYKCYQAGAKEMLIPTQETNLPACKLYQSLGYTSAQRGHVYHWWKS</sequence>
<evidence type="ECO:0000259" key="3">
    <source>
        <dbReference type="PROSITE" id="PS51186"/>
    </source>
</evidence>
<dbReference type="InterPro" id="IPR050680">
    <property type="entry name" value="YpeA/RimI_acetyltransf"/>
</dbReference>
<evidence type="ECO:0000256" key="2">
    <source>
        <dbReference type="ARBA" id="ARBA00023315"/>
    </source>
</evidence>
<reference evidence="4 5" key="1">
    <citation type="submission" date="2018-06" db="EMBL/GenBank/DDBJ databases">
        <title>Genomic Encyclopedia of Archaeal and Bacterial Type Strains, Phase II (KMG-II): from individual species to whole genera.</title>
        <authorList>
            <person name="Goeker M."/>
        </authorList>
    </citation>
    <scope>NUCLEOTIDE SEQUENCE [LARGE SCALE GENOMIC DNA]</scope>
    <source>
        <strain evidence="4 5">DSM 23446</strain>
    </source>
</reference>
<gene>
    <name evidence="4" type="ORF">LV83_03638</name>
</gene>
<comment type="caution">
    <text evidence="4">The sequence shown here is derived from an EMBL/GenBank/DDBJ whole genome shotgun (WGS) entry which is preliminary data.</text>
</comment>
<dbReference type="Pfam" id="PF00583">
    <property type="entry name" value="Acetyltransf_1"/>
    <property type="match status" value="1"/>
</dbReference>
<feature type="domain" description="N-acetyltransferase" evidence="3">
    <location>
        <begin position="1"/>
        <end position="84"/>
    </location>
</feature>
<dbReference type="InterPro" id="IPR016181">
    <property type="entry name" value="Acyl_CoA_acyltransferase"/>
</dbReference>